<dbReference type="InterPro" id="IPR036942">
    <property type="entry name" value="Beta-barrel_TonB_sf"/>
</dbReference>
<feature type="chain" id="PRO_5046241224" evidence="14">
    <location>
        <begin position="23"/>
        <end position="771"/>
    </location>
</feature>
<feature type="compositionally biased region" description="Polar residues" evidence="13">
    <location>
        <begin position="252"/>
        <end position="261"/>
    </location>
</feature>
<evidence type="ECO:0000259" key="16">
    <source>
        <dbReference type="Pfam" id="PF07715"/>
    </source>
</evidence>
<evidence type="ECO:0000256" key="9">
    <source>
        <dbReference type="ARBA" id="ARBA00023170"/>
    </source>
</evidence>
<feature type="region of interest" description="Disordered" evidence="13">
    <location>
        <begin position="243"/>
        <end position="264"/>
    </location>
</feature>
<evidence type="ECO:0000256" key="6">
    <source>
        <dbReference type="ARBA" id="ARBA00022729"/>
    </source>
</evidence>
<dbReference type="SUPFAM" id="SSF56935">
    <property type="entry name" value="Porins"/>
    <property type="match status" value="1"/>
</dbReference>
<protein>
    <submittedName>
        <fullName evidence="17">TonB-dependent hemoglobin/transferrin/lactoferrin family receptor</fullName>
    </submittedName>
</protein>
<name>A0ABV7RQ25_9GAMM</name>
<keyword evidence="6 14" id="KW-0732">Signal</keyword>
<accession>A0ABV7RQ25</accession>
<evidence type="ECO:0000256" key="2">
    <source>
        <dbReference type="ARBA" id="ARBA00008143"/>
    </source>
</evidence>
<evidence type="ECO:0000256" key="3">
    <source>
        <dbReference type="ARBA" id="ARBA00022448"/>
    </source>
</evidence>
<feature type="region of interest" description="Disordered" evidence="13">
    <location>
        <begin position="288"/>
        <end position="312"/>
    </location>
</feature>
<evidence type="ECO:0000256" key="8">
    <source>
        <dbReference type="ARBA" id="ARBA00023136"/>
    </source>
</evidence>
<keyword evidence="10 11" id="KW-0998">Cell outer membrane</keyword>
<evidence type="ECO:0000256" key="5">
    <source>
        <dbReference type="ARBA" id="ARBA00022692"/>
    </source>
</evidence>
<proteinExistence type="inferred from homology"/>
<evidence type="ECO:0000259" key="15">
    <source>
        <dbReference type="Pfam" id="PF00593"/>
    </source>
</evidence>
<keyword evidence="18" id="KW-1185">Reference proteome</keyword>
<comment type="caution">
    <text evidence="17">The sequence shown here is derived from an EMBL/GenBank/DDBJ whole genome shotgun (WGS) entry which is preliminary data.</text>
</comment>
<evidence type="ECO:0000256" key="13">
    <source>
        <dbReference type="SAM" id="MobiDB-lite"/>
    </source>
</evidence>
<comment type="similarity">
    <text evidence="2">Belongs to the TonB-dependent receptor family. Hemoglobin/haptoglobin binding protein subfamily.</text>
</comment>
<dbReference type="Gene3D" id="2.170.130.10">
    <property type="entry name" value="TonB-dependent receptor, plug domain"/>
    <property type="match status" value="1"/>
</dbReference>
<keyword evidence="5 11" id="KW-0812">Transmembrane</keyword>
<dbReference type="NCBIfam" id="TIGR01786">
    <property type="entry name" value="TonB-hemlactrns"/>
    <property type="match status" value="1"/>
</dbReference>
<dbReference type="Pfam" id="PF07715">
    <property type="entry name" value="Plug"/>
    <property type="match status" value="1"/>
</dbReference>
<evidence type="ECO:0000313" key="17">
    <source>
        <dbReference type="EMBL" id="MFC3550929.1"/>
    </source>
</evidence>
<feature type="domain" description="TonB-dependent receptor plug" evidence="16">
    <location>
        <begin position="66"/>
        <end position="176"/>
    </location>
</feature>
<keyword evidence="4 11" id="KW-1134">Transmembrane beta strand</keyword>
<dbReference type="InterPro" id="IPR039426">
    <property type="entry name" value="TonB-dep_rcpt-like"/>
</dbReference>
<gene>
    <name evidence="17" type="ORF">ACFOLC_07840</name>
</gene>
<reference evidence="18" key="1">
    <citation type="journal article" date="2019" name="Int. J. Syst. Evol. Microbiol.">
        <title>The Global Catalogue of Microorganisms (GCM) 10K type strain sequencing project: providing services to taxonomists for standard genome sequencing and annotation.</title>
        <authorList>
            <consortium name="The Broad Institute Genomics Platform"/>
            <consortium name="The Broad Institute Genome Sequencing Center for Infectious Disease"/>
            <person name="Wu L."/>
            <person name="Ma J."/>
        </authorList>
    </citation>
    <scope>NUCLEOTIDE SEQUENCE [LARGE SCALE GENOMIC DNA]</scope>
    <source>
        <strain evidence="18">KCTC 42875</strain>
    </source>
</reference>
<feature type="signal peptide" evidence="14">
    <location>
        <begin position="1"/>
        <end position="22"/>
    </location>
</feature>
<keyword evidence="8 11" id="KW-0472">Membrane</keyword>
<dbReference type="Pfam" id="PF00593">
    <property type="entry name" value="TonB_dep_Rec_b-barrel"/>
    <property type="match status" value="1"/>
</dbReference>
<dbReference type="PROSITE" id="PS52016">
    <property type="entry name" value="TONB_DEPENDENT_REC_3"/>
    <property type="match status" value="1"/>
</dbReference>
<dbReference type="InterPro" id="IPR012910">
    <property type="entry name" value="Plug_dom"/>
</dbReference>
<evidence type="ECO:0000256" key="14">
    <source>
        <dbReference type="SAM" id="SignalP"/>
    </source>
</evidence>
<evidence type="ECO:0000256" key="11">
    <source>
        <dbReference type="PROSITE-ProRule" id="PRU01360"/>
    </source>
</evidence>
<dbReference type="CDD" id="cd01347">
    <property type="entry name" value="ligand_gated_channel"/>
    <property type="match status" value="1"/>
</dbReference>
<keyword evidence="3 11" id="KW-0813">Transport</keyword>
<keyword evidence="9 17" id="KW-0675">Receptor</keyword>
<evidence type="ECO:0000256" key="7">
    <source>
        <dbReference type="ARBA" id="ARBA00023077"/>
    </source>
</evidence>
<comment type="subcellular location">
    <subcellularLocation>
        <location evidence="1 11">Cell outer membrane</location>
        <topology evidence="1 11">Multi-pass membrane protein</topology>
    </subcellularLocation>
</comment>
<dbReference type="Gene3D" id="2.40.170.20">
    <property type="entry name" value="TonB-dependent receptor, beta-barrel domain"/>
    <property type="match status" value="1"/>
</dbReference>
<evidence type="ECO:0000256" key="10">
    <source>
        <dbReference type="ARBA" id="ARBA00023237"/>
    </source>
</evidence>
<dbReference type="NCBIfam" id="TIGR01785">
    <property type="entry name" value="TonB-hemin"/>
    <property type="match status" value="1"/>
</dbReference>
<evidence type="ECO:0000313" key="18">
    <source>
        <dbReference type="Proteomes" id="UP001595740"/>
    </source>
</evidence>
<evidence type="ECO:0000256" key="4">
    <source>
        <dbReference type="ARBA" id="ARBA00022452"/>
    </source>
</evidence>
<organism evidence="17 18">
    <name type="scientific">Lysobacter cavernae</name>
    <dbReference type="NCBI Taxonomy" id="1685901"/>
    <lineage>
        <taxon>Bacteria</taxon>
        <taxon>Pseudomonadati</taxon>
        <taxon>Pseudomonadota</taxon>
        <taxon>Gammaproteobacteria</taxon>
        <taxon>Lysobacterales</taxon>
        <taxon>Lysobacteraceae</taxon>
        <taxon>Lysobacter</taxon>
    </lineage>
</organism>
<dbReference type="InterPro" id="IPR010949">
    <property type="entry name" value="TonB_Hb/transfer/lactofer_rcpt"/>
</dbReference>
<dbReference type="PANTHER" id="PTHR30069:SF29">
    <property type="entry name" value="HEMOGLOBIN AND HEMOGLOBIN-HAPTOGLOBIN-BINDING PROTEIN 1-RELATED"/>
    <property type="match status" value="1"/>
</dbReference>
<evidence type="ECO:0000256" key="12">
    <source>
        <dbReference type="RuleBase" id="RU003357"/>
    </source>
</evidence>
<feature type="compositionally biased region" description="Polar residues" evidence="13">
    <location>
        <begin position="296"/>
        <end position="305"/>
    </location>
</feature>
<dbReference type="PANTHER" id="PTHR30069">
    <property type="entry name" value="TONB-DEPENDENT OUTER MEMBRANE RECEPTOR"/>
    <property type="match status" value="1"/>
</dbReference>
<dbReference type="Proteomes" id="UP001595740">
    <property type="component" value="Unassembled WGS sequence"/>
</dbReference>
<dbReference type="InterPro" id="IPR011276">
    <property type="entry name" value="TonB_haem/Hb_rcpt"/>
</dbReference>
<keyword evidence="7 12" id="KW-0798">TonB box</keyword>
<dbReference type="EMBL" id="JBHRXK010000003">
    <property type="protein sequence ID" value="MFC3550929.1"/>
    <property type="molecule type" value="Genomic_DNA"/>
</dbReference>
<dbReference type="RefSeq" id="WP_386758692.1">
    <property type="nucleotide sequence ID" value="NZ_JBHRXK010000003.1"/>
</dbReference>
<dbReference type="InterPro" id="IPR000531">
    <property type="entry name" value="Beta-barrel_TonB"/>
</dbReference>
<feature type="domain" description="TonB-dependent receptor-like beta-barrel" evidence="15">
    <location>
        <begin position="305"/>
        <end position="731"/>
    </location>
</feature>
<evidence type="ECO:0000256" key="1">
    <source>
        <dbReference type="ARBA" id="ARBA00004571"/>
    </source>
</evidence>
<sequence>MQPVPSPLALAFLLALPAHVLAADAADTSAAERGAFAANAALASAAGGVSEFDRIVVTATRTERALDDVPAVVTAIDREQMDREFVRNLKDLFRYEPGITVTSSFGRFGLGDIRIRGLGGNRVRIETDGIAVPDAFNIGSFSNANRNFVDLDTLKRVEVVRGPSSALYGSDAMGGVVSFVTKDPSDYLKQDGLDAGKDAYFGFKLGYQGENNGLFGNATAAFGGERWSGLVAVAHHQGQELENMGENRSENSARTVPNPQDSDGRSLLTKLVFAPSANQRFKLTVEGNEDQGDTDVLSSRGTATSMPGMPAVRTRSLLGDDKQTRARVSFAHEVDAIDSAMVDSLQWQIYRQDSETTQRTTEDRVTVMNGREVSPTLREREFNFDQRLVGLDAVLHKDVATGSVEHALTYGLELTRTDFKQKRDGRATNLTTGTVSSTISPDVFPVRDFPVSTTTLAALYLQDEISFAGGEFRLIPAVRVDHYQLDPKVDAIFATDNSGMAVSDLTETSVSPKLGAVWHFSGDWSLFGGYQHGFRAPPYNDVNLGFTNLQFGYTATPNPDLKPETSDGVELGLRYSNEAVYAEVSGYYNRYDDFIESSRFVGNNAQGLMVFQSQNIAEAEIYGVEARAGVDLSAWSDALAGWSLRGSAAWSKGEDRTTGTPLASIDPLRATLGVAYDRDSWGVELVGRFAGRRDEVPQANQFQTPGYGVFDLLAHWSFAPGAEFNAGVFNLGDRKYWDAGDVPTGVLASSTVLDRYTSSGRNAGVSLAVSW</sequence>
<dbReference type="InterPro" id="IPR037066">
    <property type="entry name" value="Plug_dom_sf"/>
</dbReference>